<sequence>MFEIKVELEQDHQQLGEVVVVADAKKNTENAIITQQRTSLVMQTGASAQQITKTQDKDASEVICRVPGISMIEEKFVMVRGFSQRYNNVWIYNSAVPSSEADARAFSFDIIPSSQLDNMLVVKSPALEYPADFSGGFILVNTKDVPSSNLFTISVGTSLNDQTHLKKNLYNKGSGTDFLGFDNGFCSLKGGINVVLSPMNNGYDLLNNGLNNDWTVKDRRPLVDLSLNMNFSRCWVDSSGRTLAMLGTVNYIRHIWIWIIICLVLRC</sequence>
<keyword evidence="2" id="KW-0675">Receptor</keyword>
<dbReference type="EMBL" id="JNHM01000025">
    <property type="protein sequence ID" value="KDS54357.1"/>
    <property type="molecule type" value="Genomic_DNA"/>
</dbReference>
<dbReference type="InterPro" id="IPR012910">
    <property type="entry name" value="Plug_dom"/>
</dbReference>
<dbReference type="PANTHER" id="PTHR40980">
    <property type="entry name" value="PLUG DOMAIN-CONTAINING PROTEIN"/>
    <property type="match status" value="1"/>
</dbReference>
<dbReference type="Pfam" id="PF07715">
    <property type="entry name" value="Plug"/>
    <property type="match status" value="1"/>
</dbReference>
<evidence type="ECO:0000313" key="3">
    <source>
        <dbReference type="Proteomes" id="UP000027661"/>
    </source>
</evidence>
<dbReference type="PANTHER" id="PTHR40980:SF5">
    <property type="entry name" value="TONB-DEPENDENT RECEPTOR"/>
    <property type="match status" value="1"/>
</dbReference>
<reference evidence="2 3" key="1">
    <citation type="submission" date="2014-04" db="EMBL/GenBank/DDBJ databases">
        <authorList>
            <person name="Sears C."/>
            <person name="Carroll K."/>
            <person name="Sack B.R."/>
            <person name="Qadri F."/>
            <person name="Myers L.L."/>
            <person name="Chung G.-T."/>
            <person name="Escheverria P."/>
            <person name="Fraser C.M."/>
            <person name="Sadzewicz L."/>
            <person name="Shefchek K.A."/>
            <person name="Tallon L."/>
            <person name="Das S.P."/>
            <person name="Daugherty S."/>
            <person name="Mongodin E.F."/>
        </authorList>
    </citation>
    <scope>NUCLEOTIDE SEQUENCE [LARGE SCALE GENOMIC DNA]</scope>
    <source>
        <strain evidence="2 3">3975 RP4</strain>
    </source>
</reference>
<proteinExistence type="predicted"/>
<gene>
    <name evidence="2" type="ORF">M099_1840</name>
</gene>
<protein>
    <submittedName>
        <fullName evidence="2">TonB-dependent Receptor Plug domain protein</fullName>
    </submittedName>
</protein>
<evidence type="ECO:0000313" key="2">
    <source>
        <dbReference type="EMBL" id="KDS54357.1"/>
    </source>
</evidence>
<organism evidence="2 3">
    <name type="scientific">Phocaeicola vulgatus str. 3975 RP4</name>
    <dbReference type="NCBI Taxonomy" id="1339352"/>
    <lineage>
        <taxon>Bacteria</taxon>
        <taxon>Pseudomonadati</taxon>
        <taxon>Bacteroidota</taxon>
        <taxon>Bacteroidia</taxon>
        <taxon>Bacteroidales</taxon>
        <taxon>Bacteroidaceae</taxon>
        <taxon>Phocaeicola</taxon>
    </lineage>
</organism>
<dbReference type="PATRIC" id="fig|1339352.3.peg.1783"/>
<dbReference type="AlphaFoldDB" id="A0A069SJ47"/>
<dbReference type="SUPFAM" id="SSF56935">
    <property type="entry name" value="Porins"/>
    <property type="match status" value="1"/>
</dbReference>
<comment type="caution">
    <text evidence="2">The sequence shown here is derived from an EMBL/GenBank/DDBJ whole genome shotgun (WGS) entry which is preliminary data.</text>
</comment>
<dbReference type="Proteomes" id="UP000027661">
    <property type="component" value="Unassembled WGS sequence"/>
</dbReference>
<accession>A0A069SJ47</accession>
<evidence type="ECO:0000259" key="1">
    <source>
        <dbReference type="Pfam" id="PF07715"/>
    </source>
</evidence>
<name>A0A069SJ47_PHOVU</name>
<feature type="domain" description="TonB-dependent receptor plug" evidence="1">
    <location>
        <begin position="44"/>
        <end position="136"/>
    </location>
</feature>
<dbReference type="Gene3D" id="2.170.130.10">
    <property type="entry name" value="TonB-dependent receptor, plug domain"/>
    <property type="match status" value="1"/>
</dbReference>
<dbReference type="InterPro" id="IPR037066">
    <property type="entry name" value="Plug_dom_sf"/>
</dbReference>